<protein>
    <recommendedName>
        <fullName evidence="4">DUF5666 domain-containing protein</fullName>
    </recommendedName>
</protein>
<evidence type="ECO:0000313" key="3">
    <source>
        <dbReference type="Proteomes" id="UP000018731"/>
    </source>
</evidence>
<dbReference type="Proteomes" id="UP000018731">
    <property type="component" value="Unassembled WGS sequence"/>
</dbReference>
<proteinExistence type="predicted"/>
<gene>
    <name evidence="2" type="ORF">HMPREF2086_00333</name>
</gene>
<dbReference type="AlphaFoldDB" id="V8CC74"/>
<dbReference type="PATRIC" id="fig|1357400.3.peg.454"/>
<feature type="signal peptide" evidence="1">
    <location>
        <begin position="1"/>
        <end position="20"/>
    </location>
</feature>
<sequence length="80" mass="9029">MKRKVVVALSAVLVGSSLYADSWLKGSVIEVKDEQKTIVVDTIYSGPIEVKILPDTKKKLDDCGWFKEREVCGYKNRHIC</sequence>
<keyword evidence="1" id="KW-0732">Signal</keyword>
<evidence type="ECO:0000256" key="1">
    <source>
        <dbReference type="SAM" id="SignalP"/>
    </source>
</evidence>
<keyword evidence="3" id="KW-1185">Reference proteome</keyword>
<organism evidence="2 3">
    <name type="scientific">Helicobacter macacae MIT 99-5501</name>
    <dbReference type="NCBI Taxonomy" id="1357400"/>
    <lineage>
        <taxon>Bacteria</taxon>
        <taxon>Pseudomonadati</taxon>
        <taxon>Campylobacterota</taxon>
        <taxon>Epsilonproteobacteria</taxon>
        <taxon>Campylobacterales</taxon>
        <taxon>Helicobacteraceae</taxon>
        <taxon>Helicobacter</taxon>
    </lineage>
</organism>
<dbReference type="RefSeq" id="WP_023927000.1">
    <property type="nucleotide sequence ID" value="NZ_KI669454.1"/>
</dbReference>
<dbReference type="HOGENOM" id="CLU_2584896_0_0_7"/>
<accession>V8CC74</accession>
<evidence type="ECO:0008006" key="4">
    <source>
        <dbReference type="Google" id="ProtNLM"/>
    </source>
</evidence>
<dbReference type="OrthoDB" id="5329500at2"/>
<name>V8CC74_9HELI</name>
<evidence type="ECO:0000313" key="2">
    <source>
        <dbReference type="EMBL" id="ETD24998.1"/>
    </source>
</evidence>
<dbReference type="EMBL" id="AZJI01000001">
    <property type="protein sequence ID" value="ETD24998.1"/>
    <property type="molecule type" value="Genomic_DNA"/>
</dbReference>
<feature type="chain" id="PRO_5004767448" description="DUF5666 domain-containing protein" evidence="1">
    <location>
        <begin position="21"/>
        <end position="80"/>
    </location>
</feature>
<dbReference type="eggNOG" id="ENOG50319J9">
    <property type="taxonomic scope" value="Bacteria"/>
</dbReference>
<comment type="caution">
    <text evidence="2">The sequence shown here is derived from an EMBL/GenBank/DDBJ whole genome shotgun (WGS) entry which is preliminary data.</text>
</comment>
<reference evidence="2 3" key="1">
    <citation type="journal article" date="2014" name="Genome Announc.">
        <title>Draft genome sequences of six enterohepatic helicobacter species isolated from humans and one from rhesus macaques.</title>
        <authorList>
            <person name="Shen Z."/>
            <person name="Sheh A."/>
            <person name="Young S.K."/>
            <person name="Abouelliel A."/>
            <person name="Ward D.V."/>
            <person name="Earl A.M."/>
            <person name="Fox J.G."/>
        </authorList>
    </citation>
    <scope>NUCLEOTIDE SEQUENCE [LARGE SCALE GENOMIC DNA]</scope>
    <source>
        <strain evidence="2 3">MIT 99-5501</strain>
    </source>
</reference>